<dbReference type="Pfam" id="PF13472">
    <property type="entry name" value="Lipase_GDSL_2"/>
    <property type="match status" value="1"/>
</dbReference>
<dbReference type="AlphaFoldDB" id="A0A4Z0R6G4"/>
<dbReference type="InterPro" id="IPR036514">
    <property type="entry name" value="SGNH_hydro_sf"/>
</dbReference>
<dbReference type="GO" id="GO:0004622">
    <property type="term" value="F:phosphatidylcholine lysophospholipase activity"/>
    <property type="evidence" value="ECO:0007669"/>
    <property type="project" value="TreeGrafter"/>
</dbReference>
<dbReference type="InterPro" id="IPR051532">
    <property type="entry name" value="Ester_Hydrolysis_Enzymes"/>
</dbReference>
<organism evidence="2 3">
    <name type="scientific">Desulfosporosinus fructosivorans</name>
    <dbReference type="NCBI Taxonomy" id="2018669"/>
    <lineage>
        <taxon>Bacteria</taxon>
        <taxon>Bacillati</taxon>
        <taxon>Bacillota</taxon>
        <taxon>Clostridia</taxon>
        <taxon>Eubacteriales</taxon>
        <taxon>Desulfitobacteriaceae</taxon>
        <taxon>Desulfosporosinus</taxon>
    </lineage>
</organism>
<dbReference type="PANTHER" id="PTHR30383:SF5">
    <property type="entry name" value="SGNH HYDROLASE-TYPE ESTERASE DOMAIN-CONTAINING PROTEIN"/>
    <property type="match status" value="1"/>
</dbReference>
<dbReference type="Proteomes" id="UP000298460">
    <property type="component" value="Unassembled WGS sequence"/>
</dbReference>
<dbReference type="EMBL" id="SPQQ01000002">
    <property type="protein sequence ID" value="TGE38721.1"/>
    <property type="molecule type" value="Genomic_DNA"/>
</dbReference>
<evidence type="ECO:0000259" key="1">
    <source>
        <dbReference type="Pfam" id="PF13472"/>
    </source>
</evidence>
<proteinExistence type="predicted"/>
<protein>
    <submittedName>
        <fullName evidence="2">Lysophospholipase</fullName>
    </submittedName>
</protein>
<sequence length="185" mass="20780">MKIVAIGDSITEGYPFSNQESWVEHLAQAVKCQVLNEGICGDFTGGMRTRFQRDVIEHTPTHVIILGGANDAYEKIHLASVSANFKAMEECCRQNKITPIFGLPTPSLLLEEEQILIKYRNWLKSYATEKGIISVDFYTPFMDRLIVGQGAQLFVDEVHPSIEGYNLMGEVAVRSLEQSTLSYLF</sequence>
<dbReference type="SUPFAM" id="SSF52266">
    <property type="entry name" value="SGNH hydrolase"/>
    <property type="match status" value="1"/>
</dbReference>
<keyword evidence="3" id="KW-1185">Reference proteome</keyword>
<name>A0A4Z0R6G4_9FIRM</name>
<dbReference type="Gene3D" id="3.40.50.1110">
    <property type="entry name" value="SGNH hydrolase"/>
    <property type="match status" value="1"/>
</dbReference>
<evidence type="ECO:0000313" key="3">
    <source>
        <dbReference type="Proteomes" id="UP000298460"/>
    </source>
</evidence>
<reference evidence="2 3" key="1">
    <citation type="submission" date="2019-03" db="EMBL/GenBank/DDBJ databases">
        <title>Draft Genome Sequence of Desulfosporosinus fructosivorans Strain 63.6F, Isolated from Marine Sediment in the Baltic Sea.</title>
        <authorList>
            <person name="Hausmann B."/>
            <person name="Vandieken V."/>
            <person name="Pjevac P."/>
            <person name="Schreck K."/>
            <person name="Herbold C.W."/>
            <person name="Loy A."/>
        </authorList>
    </citation>
    <scope>NUCLEOTIDE SEQUENCE [LARGE SCALE GENOMIC DNA]</scope>
    <source>
        <strain evidence="2 3">63.6F</strain>
    </source>
</reference>
<dbReference type="PANTHER" id="PTHR30383">
    <property type="entry name" value="THIOESTERASE 1/PROTEASE 1/LYSOPHOSPHOLIPASE L1"/>
    <property type="match status" value="1"/>
</dbReference>
<feature type="domain" description="SGNH hydrolase-type esterase" evidence="1">
    <location>
        <begin position="5"/>
        <end position="166"/>
    </location>
</feature>
<dbReference type="RefSeq" id="WP_135545216.1">
    <property type="nucleotide sequence ID" value="NZ_SPQQ01000002.1"/>
</dbReference>
<accession>A0A4Z0R6G4</accession>
<dbReference type="OrthoDB" id="9777593at2"/>
<gene>
    <name evidence="2" type="ORF">E4K67_04340</name>
</gene>
<comment type="caution">
    <text evidence="2">The sequence shown here is derived from an EMBL/GenBank/DDBJ whole genome shotgun (WGS) entry which is preliminary data.</text>
</comment>
<evidence type="ECO:0000313" key="2">
    <source>
        <dbReference type="EMBL" id="TGE38721.1"/>
    </source>
</evidence>
<dbReference type="InterPro" id="IPR013830">
    <property type="entry name" value="SGNH_hydro"/>
</dbReference>